<evidence type="ECO:0000313" key="12">
    <source>
        <dbReference type="Proteomes" id="UP000244915"/>
    </source>
</evidence>
<geneLocation type="plasmid" evidence="11 12">
    <name>unnamed1</name>
</geneLocation>
<keyword evidence="4" id="KW-0813">Transport</keyword>
<keyword evidence="11" id="KW-0614">Plasmid</keyword>
<comment type="subcellular location">
    <subcellularLocation>
        <location evidence="1">Cell membrane</location>
        <topology evidence="1">Peripheral membrane protein</topology>
        <orientation evidence="1">Cytoplasmic side</orientation>
    </subcellularLocation>
</comment>
<keyword evidence="9" id="KW-0472">Membrane</keyword>
<evidence type="ECO:0000256" key="7">
    <source>
        <dbReference type="ARBA" id="ARBA00022795"/>
    </source>
</evidence>
<evidence type="ECO:0000256" key="8">
    <source>
        <dbReference type="ARBA" id="ARBA00022927"/>
    </source>
</evidence>
<dbReference type="RefSeq" id="WP_108970254.1">
    <property type="nucleotide sequence ID" value="NZ_CP022191.1"/>
</dbReference>
<dbReference type="EMBL" id="CP022191">
    <property type="protein sequence ID" value="AWI86151.1"/>
    <property type="molecule type" value="Genomic_DNA"/>
</dbReference>
<dbReference type="InterPro" id="IPR053716">
    <property type="entry name" value="Flag_assembly_chemotaxis_eff"/>
</dbReference>
<evidence type="ECO:0000256" key="4">
    <source>
        <dbReference type="ARBA" id="ARBA00022448"/>
    </source>
</evidence>
<proteinExistence type="inferred from homology"/>
<sequence length="144" mass="16518">MATEATRRRLRALQVMERLKSLETERQAAETGAIRARMDRLENDKTALLERLSGESRIDGLEGAPYLGRFIRSIRAEVDRISNDAAKLAPELARSEEKLRAALAEQKTYEILRLKRLAEEREARAKREADAQDELSLLRWNRTG</sequence>
<dbReference type="GO" id="GO:0015031">
    <property type="term" value="P:protein transport"/>
    <property type="evidence" value="ECO:0007669"/>
    <property type="project" value="UniProtKB-KW"/>
</dbReference>
<dbReference type="OrthoDB" id="7862148at2"/>
<evidence type="ECO:0000256" key="10">
    <source>
        <dbReference type="ARBA" id="ARBA00023225"/>
    </source>
</evidence>
<keyword evidence="7" id="KW-1005">Bacterial flagellum biogenesis</keyword>
<keyword evidence="6" id="KW-0145">Chemotaxis</keyword>
<dbReference type="AlphaFoldDB" id="A0A2U8HK74"/>
<accession>A0A2U8HK74</accession>
<reference evidence="11 12" key="1">
    <citation type="submission" date="2017-06" db="EMBL/GenBank/DDBJ databases">
        <title>Yangia sp. YSBP01 complete genome sequence.</title>
        <authorList>
            <person name="Woo J.-H."/>
            <person name="Kim H.-S."/>
        </authorList>
    </citation>
    <scope>NUCLEOTIDE SEQUENCE [LARGE SCALE GENOMIC DNA]</scope>
    <source>
        <strain evidence="11 12">YSBP01</strain>
        <plasmid evidence="11 12">unnamed1</plasmid>
    </source>
</reference>
<dbReference type="Pfam" id="PF02050">
    <property type="entry name" value="FliJ"/>
    <property type="match status" value="1"/>
</dbReference>
<gene>
    <name evidence="11" type="ORF">CEW88_20630</name>
</gene>
<keyword evidence="10" id="KW-1006">Bacterial flagellum protein export</keyword>
<protein>
    <recommendedName>
        <fullName evidence="3">Flagellar FliJ protein</fullName>
    </recommendedName>
</protein>
<evidence type="ECO:0000256" key="6">
    <source>
        <dbReference type="ARBA" id="ARBA00022500"/>
    </source>
</evidence>
<evidence type="ECO:0000256" key="9">
    <source>
        <dbReference type="ARBA" id="ARBA00023136"/>
    </source>
</evidence>
<evidence type="ECO:0000256" key="2">
    <source>
        <dbReference type="ARBA" id="ARBA00010004"/>
    </source>
</evidence>
<dbReference type="Gene3D" id="1.10.287.1700">
    <property type="match status" value="1"/>
</dbReference>
<evidence type="ECO:0000313" key="11">
    <source>
        <dbReference type="EMBL" id="AWI86151.1"/>
    </source>
</evidence>
<dbReference type="GO" id="GO:0071973">
    <property type="term" value="P:bacterial-type flagellum-dependent cell motility"/>
    <property type="evidence" value="ECO:0007669"/>
    <property type="project" value="InterPro"/>
</dbReference>
<dbReference type="GO" id="GO:0044781">
    <property type="term" value="P:bacterial-type flagellum organization"/>
    <property type="evidence" value="ECO:0007669"/>
    <property type="project" value="UniProtKB-KW"/>
</dbReference>
<keyword evidence="8" id="KW-0653">Protein transport</keyword>
<comment type="similarity">
    <text evidence="2">Belongs to the FliJ family.</text>
</comment>
<dbReference type="GO" id="GO:0006935">
    <property type="term" value="P:chemotaxis"/>
    <property type="evidence" value="ECO:0007669"/>
    <property type="project" value="UniProtKB-KW"/>
</dbReference>
<name>A0A2U8HK74_9RHOB</name>
<evidence type="ECO:0000256" key="1">
    <source>
        <dbReference type="ARBA" id="ARBA00004413"/>
    </source>
</evidence>
<keyword evidence="5" id="KW-1003">Cell membrane</keyword>
<evidence type="ECO:0000256" key="3">
    <source>
        <dbReference type="ARBA" id="ARBA00020392"/>
    </source>
</evidence>
<dbReference type="Proteomes" id="UP000244915">
    <property type="component" value="Plasmid unnamed1"/>
</dbReference>
<evidence type="ECO:0000256" key="5">
    <source>
        <dbReference type="ARBA" id="ARBA00022475"/>
    </source>
</evidence>
<dbReference type="InterPro" id="IPR012823">
    <property type="entry name" value="Flagell_FliJ"/>
</dbReference>
<dbReference type="KEGG" id="ypac:CEW88_20630"/>
<organism evidence="11 12">
    <name type="scientific">Alloyangia pacifica</name>
    <dbReference type="NCBI Taxonomy" id="311180"/>
    <lineage>
        <taxon>Bacteria</taxon>
        <taxon>Pseudomonadati</taxon>
        <taxon>Pseudomonadota</taxon>
        <taxon>Alphaproteobacteria</taxon>
        <taxon>Rhodobacterales</taxon>
        <taxon>Roseobacteraceae</taxon>
        <taxon>Alloyangia</taxon>
    </lineage>
</organism>
<dbReference type="GO" id="GO:0005886">
    <property type="term" value="C:plasma membrane"/>
    <property type="evidence" value="ECO:0007669"/>
    <property type="project" value="UniProtKB-SubCell"/>
</dbReference>
<dbReference type="GO" id="GO:0009288">
    <property type="term" value="C:bacterial-type flagellum"/>
    <property type="evidence" value="ECO:0007669"/>
    <property type="project" value="InterPro"/>
</dbReference>